<dbReference type="OrthoDB" id="3364132at2759"/>
<dbReference type="InterPro" id="IPR057678">
    <property type="entry name" value="DUF7918"/>
</dbReference>
<keyword evidence="4" id="KW-1185">Reference proteome</keyword>
<dbReference type="AlphaFoldDB" id="A0A0D0BZT2"/>
<feature type="region of interest" description="Disordered" evidence="1">
    <location>
        <begin position="204"/>
        <end position="234"/>
    </location>
</feature>
<evidence type="ECO:0000313" key="3">
    <source>
        <dbReference type="EMBL" id="KIK55459.1"/>
    </source>
</evidence>
<name>A0A0D0BZT2_9AGAR</name>
<protein>
    <recommendedName>
        <fullName evidence="2">DUF7918 domain-containing protein</fullName>
    </recommendedName>
</protein>
<reference evidence="3 4" key="1">
    <citation type="submission" date="2014-04" db="EMBL/GenBank/DDBJ databases">
        <title>Evolutionary Origins and Diversification of the Mycorrhizal Mutualists.</title>
        <authorList>
            <consortium name="DOE Joint Genome Institute"/>
            <consortium name="Mycorrhizal Genomics Consortium"/>
            <person name="Kohler A."/>
            <person name="Kuo A."/>
            <person name="Nagy L.G."/>
            <person name="Floudas D."/>
            <person name="Copeland A."/>
            <person name="Barry K.W."/>
            <person name="Cichocki N."/>
            <person name="Veneault-Fourrey C."/>
            <person name="LaButti K."/>
            <person name="Lindquist E.A."/>
            <person name="Lipzen A."/>
            <person name="Lundell T."/>
            <person name="Morin E."/>
            <person name="Murat C."/>
            <person name="Riley R."/>
            <person name="Ohm R."/>
            <person name="Sun H."/>
            <person name="Tunlid A."/>
            <person name="Henrissat B."/>
            <person name="Grigoriev I.V."/>
            <person name="Hibbett D.S."/>
            <person name="Martin F."/>
        </authorList>
    </citation>
    <scope>NUCLEOTIDE SEQUENCE [LARGE SCALE GENOMIC DNA]</scope>
    <source>
        <strain evidence="3 4">FD-317 M1</strain>
    </source>
</reference>
<evidence type="ECO:0000313" key="4">
    <source>
        <dbReference type="Proteomes" id="UP000053593"/>
    </source>
</evidence>
<dbReference type="HOGENOM" id="CLU_060356_3_1_1"/>
<sequence length="300" mass="34005">MPTFESFLASIVVDGEPLDEYNVETSSNADGLTIVTCWIPSEAGKKYEVHWTDLRFKYPSDGQIYVDGHHCGGKVLQRRNQIMNKKGIRASPTTVKLFQFSPLNMTDDDEASMIDMPRNIGQIKLRIRYWRLPKAGDGGLCKGQSVPSEQVFSEKAKKGIDHQTRFFETAIDTKPVYNVGGKARGKYFLEFHFRYRPLDVLRAHGIAPPPSPPASQSGPGKRRRSSLHEDVKPQIAEVIEISDNEDEDPQKEIERLQARLDELRTKHPETRARKKIKRDPDAIRVKMELSVSGSPFVDLT</sequence>
<organism evidence="3 4">
    <name type="scientific">Collybiopsis luxurians FD-317 M1</name>
    <dbReference type="NCBI Taxonomy" id="944289"/>
    <lineage>
        <taxon>Eukaryota</taxon>
        <taxon>Fungi</taxon>
        <taxon>Dikarya</taxon>
        <taxon>Basidiomycota</taxon>
        <taxon>Agaricomycotina</taxon>
        <taxon>Agaricomycetes</taxon>
        <taxon>Agaricomycetidae</taxon>
        <taxon>Agaricales</taxon>
        <taxon>Marasmiineae</taxon>
        <taxon>Omphalotaceae</taxon>
        <taxon>Collybiopsis</taxon>
        <taxon>Collybiopsis luxurians</taxon>
    </lineage>
</organism>
<gene>
    <name evidence="3" type="ORF">GYMLUDRAFT_231019</name>
</gene>
<dbReference type="EMBL" id="KN834806">
    <property type="protein sequence ID" value="KIK55459.1"/>
    <property type="molecule type" value="Genomic_DNA"/>
</dbReference>
<dbReference type="PANTHER" id="PTHR36223:SF1">
    <property type="entry name" value="TRANSCRIPTION ELONGATION FACTOR EAF N-TERMINAL DOMAIN-CONTAINING PROTEIN"/>
    <property type="match status" value="1"/>
</dbReference>
<dbReference type="PANTHER" id="PTHR36223">
    <property type="entry name" value="BETA-LACTAMASE-TYPE TRANSPEPTIDASE FOLD DOMAIN CONTAINING PROTEIN"/>
    <property type="match status" value="1"/>
</dbReference>
<dbReference type="Pfam" id="PF25534">
    <property type="entry name" value="DUF7918"/>
    <property type="match status" value="1"/>
</dbReference>
<proteinExistence type="predicted"/>
<feature type="domain" description="DUF7918" evidence="2">
    <location>
        <begin position="10"/>
        <end position="208"/>
    </location>
</feature>
<evidence type="ECO:0000256" key="1">
    <source>
        <dbReference type="SAM" id="MobiDB-lite"/>
    </source>
</evidence>
<accession>A0A0D0BZT2</accession>
<evidence type="ECO:0000259" key="2">
    <source>
        <dbReference type="Pfam" id="PF25534"/>
    </source>
</evidence>
<dbReference type="Proteomes" id="UP000053593">
    <property type="component" value="Unassembled WGS sequence"/>
</dbReference>